<dbReference type="GO" id="GO:0061630">
    <property type="term" value="F:ubiquitin protein ligase activity"/>
    <property type="evidence" value="ECO:0007669"/>
    <property type="project" value="TreeGrafter"/>
</dbReference>
<dbReference type="Proteomes" id="UP000799779">
    <property type="component" value="Unassembled WGS sequence"/>
</dbReference>
<dbReference type="GO" id="GO:0005634">
    <property type="term" value="C:nucleus"/>
    <property type="evidence" value="ECO:0007669"/>
    <property type="project" value="TreeGrafter"/>
</dbReference>
<dbReference type="GO" id="GO:0031624">
    <property type="term" value="F:ubiquitin conjugating enzyme binding"/>
    <property type="evidence" value="ECO:0007669"/>
    <property type="project" value="TreeGrafter"/>
</dbReference>
<evidence type="ECO:0008006" key="4">
    <source>
        <dbReference type="Google" id="ProtNLM"/>
    </source>
</evidence>
<reference evidence="2" key="1">
    <citation type="journal article" date="2020" name="Stud. Mycol.">
        <title>101 Dothideomycetes genomes: a test case for predicting lifestyles and emergence of pathogens.</title>
        <authorList>
            <person name="Haridas S."/>
            <person name="Albert R."/>
            <person name="Binder M."/>
            <person name="Bloem J."/>
            <person name="Labutti K."/>
            <person name="Salamov A."/>
            <person name="Andreopoulos B."/>
            <person name="Baker S."/>
            <person name="Barry K."/>
            <person name="Bills G."/>
            <person name="Bluhm B."/>
            <person name="Cannon C."/>
            <person name="Castanera R."/>
            <person name="Culley D."/>
            <person name="Daum C."/>
            <person name="Ezra D."/>
            <person name="Gonzalez J."/>
            <person name="Henrissat B."/>
            <person name="Kuo A."/>
            <person name="Liang C."/>
            <person name="Lipzen A."/>
            <person name="Lutzoni F."/>
            <person name="Magnuson J."/>
            <person name="Mondo S."/>
            <person name="Nolan M."/>
            <person name="Ohm R."/>
            <person name="Pangilinan J."/>
            <person name="Park H.-J."/>
            <person name="Ramirez L."/>
            <person name="Alfaro M."/>
            <person name="Sun H."/>
            <person name="Tritt A."/>
            <person name="Yoshinaga Y."/>
            <person name="Zwiers L.-H."/>
            <person name="Turgeon B."/>
            <person name="Goodwin S."/>
            <person name="Spatafora J."/>
            <person name="Crous P."/>
            <person name="Grigoriev I."/>
        </authorList>
    </citation>
    <scope>NUCLEOTIDE SEQUENCE</scope>
    <source>
        <strain evidence="2">CBS 123094</strain>
    </source>
</reference>
<dbReference type="GO" id="GO:0030332">
    <property type="term" value="F:cyclin binding"/>
    <property type="evidence" value="ECO:0007669"/>
    <property type="project" value="TreeGrafter"/>
</dbReference>
<dbReference type="GO" id="GO:0043161">
    <property type="term" value="P:proteasome-mediated ubiquitin-dependent protein catabolic process"/>
    <property type="evidence" value="ECO:0007669"/>
    <property type="project" value="TreeGrafter"/>
</dbReference>
<organism evidence="2 3">
    <name type="scientific">Amniculicola lignicola CBS 123094</name>
    <dbReference type="NCBI Taxonomy" id="1392246"/>
    <lineage>
        <taxon>Eukaryota</taxon>
        <taxon>Fungi</taxon>
        <taxon>Dikarya</taxon>
        <taxon>Ascomycota</taxon>
        <taxon>Pezizomycotina</taxon>
        <taxon>Dothideomycetes</taxon>
        <taxon>Pleosporomycetidae</taxon>
        <taxon>Pleosporales</taxon>
        <taxon>Amniculicolaceae</taxon>
        <taxon>Amniculicola</taxon>
    </lineage>
</organism>
<evidence type="ECO:0000313" key="2">
    <source>
        <dbReference type="EMBL" id="KAF1999435.1"/>
    </source>
</evidence>
<dbReference type="GO" id="GO:0005829">
    <property type="term" value="C:cytosol"/>
    <property type="evidence" value="ECO:0007669"/>
    <property type="project" value="TreeGrafter"/>
</dbReference>
<proteinExistence type="predicted"/>
<dbReference type="OrthoDB" id="386949at2759"/>
<keyword evidence="3" id="KW-1185">Reference proteome</keyword>
<dbReference type="EMBL" id="ML977595">
    <property type="protein sequence ID" value="KAF1999435.1"/>
    <property type="molecule type" value="Genomic_DNA"/>
</dbReference>
<dbReference type="GO" id="GO:0000151">
    <property type="term" value="C:ubiquitin ligase complex"/>
    <property type="evidence" value="ECO:0007669"/>
    <property type="project" value="TreeGrafter"/>
</dbReference>
<evidence type="ECO:0000313" key="3">
    <source>
        <dbReference type="Proteomes" id="UP000799779"/>
    </source>
</evidence>
<dbReference type="PANTHER" id="PTHR31531">
    <property type="entry name" value="E3 UBIQUITIN-PROTEIN LIGASE E3D FAMILY MEMBER"/>
    <property type="match status" value="1"/>
</dbReference>
<dbReference type="Pfam" id="PF09814">
    <property type="entry name" value="HECT_2"/>
    <property type="match status" value="1"/>
</dbReference>
<dbReference type="PANTHER" id="PTHR31531:SF2">
    <property type="entry name" value="E3 UBIQUITIN-PROTEIN LIGASE E3D"/>
    <property type="match status" value="1"/>
</dbReference>
<gene>
    <name evidence="2" type="ORF">P154DRAFT_600959</name>
</gene>
<sequence length="453" mass="49762">MLPASAFAALELPSDTVKILTTPKPPPKEEASPNLMQAGSAEAASPAVNETSIMLYAELLLHIRTVTFLASLRTFHTHETKARLSSDGNEITIEHEGESATIRLPIKVKAGEGGDAALSLPAKPPSKELTLRLQMEEKDDSDLFQDLLAEERKANFVPWDGASLGSLSKPVVACKECGTTIVESARLSEWRDLPNENWAEMMDFWHCHKPDEHHLHEHTHEDATGSKGYAAGNRLKARGGIGFVDLGSFLLTQGDCANIQLTFLQPSPHLDSLSCKTCSHPLGAKDSTAEGWRIWKWSIAVVTSLPSLGSSLSPPTTYSTQKWISARLLSLIENTGLRKFHIHVQYPAPKSSPIPSLLLWVFTPDLLFSSSKCSGSRKDPTRAMKVFYKEQTYTTPQSGDPESALIEDVEIEDEVFEELGKTLAESKGVLPEGARRFQEWDVGLLERFSPPLG</sequence>
<evidence type="ECO:0000256" key="1">
    <source>
        <dbReference type="SAM" id="MobiDB-lite"/>
    </source>
</evidence>
<dbReference type="InterPro" id="IPR019193">
    <property type="entry name" value="UBQ-conj_enz_E2-bd_prot"/>
</dbReference>
<dbReference type="AlphaFoldDB" id="A0A6A5WJZ8"/>
<dbReference type="GO" id="GO:0051865">
    <property type="term" value="P:protein autoubiquitination"/>
    <property type="evidence" value="ECO:0007669"/>
    <property type="project" value="TreeGrafter"/>
</dbReference>
<name>A0A6A5WJZ8_9PLEO</name>
<dbReference type="GO" id="GO:0006513">
    <property type="term" value="P:protein monoubiquitination"/>
    <property type="evidence" value="ECO:0007669"/>
    <property type="project" value="TreeGrafter"/>
</dbReference>
<protein>
    <recommendedName>
        <fullName evidence="4">Ubiquitin-conjugating enzyme E2-binding protein</fullName>
    </recommendedName>
</protein>
<accession>A0A6A5WJZ8</accession>
<dbReference type="GO" id="GO:0000209">
    <property type="term" value="P:protein polyubiquitination"/>
    <property type="evidence" value="ECO:0007669"/>
    <property type="project" value="TreeGrafter"/>
</dbReference>
<feature type="region of interest" description="Disordered" evidence="1">
    <location>
        <begin position="21"/>
        <end position="43"/>
    </location>
</feature>